<dbReference type="RefSeq" id="WP_004087962.1">
    <property type="nucleotide sequence ID" value="NZ_KB822517.1"/>
</dbReference>
<dbReference type="Proteomes" id="UP000012527">
    <property type="component" value="Unassembled WGS sequence"/>
</dbReference>
<dbReference type="HOGENOM" id="CLU_2990448_0_0_7"/>
<gene>
    <name evidence="1" type="ORF">C826_01626</name>
</gene>
<dbReference type="AlphaFoldDB" id="N2BHY2"/>
<proteinExistence type="predicted"/>
<dbReference type="GeneID" id="60657862"/>
<evidence type="ECO:0000313" key="2">
    <source>
        <dbReference type="Proteomes" id="UP000012527"/>
    </source>
</evidence>
<dbReference type="EMBL" id="AQFW01000015">
    <property type="protein sequence ID" value="EMZ38113.1"/>
    <property type="molecule type" value="Genomic_DNA"/>
</dbReference>
<reference evidence="1 2" key="1">
    <citation type="submission" date="2013-02" db="EMBL/GenBank/DDBJ databases">
        <title>The Genome Sequence of Helicobacter bilis WiWa.</title>
        <authorList>
            <consortium name="The Broad Institute Genome Sequencing Platform"/>
            <person name="Ward D."/>
            <person name="Overstreet A.-M.C."/>
            <person name="Ramer-Tait A.E."/>
            <person name="Phillips G.J."/>
            <person name="Wannemuehler M.J."/>
            <person name="Walker B."/>
            <person name="Young S.K."/>
            <person name="Zeng Q."/>
            <person name="Gargeya S."/>
            <person name="Fitzgerald M."/>
            <person name="Haas B."/>
            <person name="Abouelleil A."/>
            <person name="Alvarado L."/>
            <person name="Arachchi H.M."/>
            <person name="Berlin A.M."/>
            <person name="Chapman S.B."/>
            <person name="Dewar J."/>
            <person name="Goldberg J."/>
            <person name="Griggs A."/>
            <person name="Gujja S."/>
            <person name="Hansen M."/>
            <person name="Howarth C."/>
            <person name="Imamovic A."/>
            <person name="Larimer J."/>
            <person name="McCowan C."/>
            <person name="Murphy C."/>
            <person name="Neiman D."/>
            <person name="Pearson M."/>
            <person name="Priest M."/>
            <person name="Roberts A."/>
            <person name="Saif S."/>
            <person name="Shea T."/>
            <person name="Sisk P."/>
            <person name="Sykes S."/>
            <person name="Wortman J."/>
            <person name="Nusbaum C."/>
            <person name="Birren B."/>
        </authorList>
    </citation>
    <scope>NUCLEOTIDE SEQUENCE [LARGE SCALE GENOMIC DNA]</scope>
    <source>
        <strain evidence="1 2">WiWa</strain>
    </source>
</reference>
<organism evidence="1 2">
    <name type="scientific">Helicobacter bilis WiWa</name>
    <dbReference type="NCBI Taxonomy" id="1235804"/>
    <lineage>
        <taxon>Bacteria</taxon>
        <taxon>Pseudomonadati</taxon>
        <taxon>Campylobacterota</taxon>
        <taxon>Epsilonproteobacteria</taxon>
        <taxon>Campylobacterales</taxon>
        <taxon>Helicobacteraceae</taxon>
        <taxon>Helicobacter</taxon>
    </lineage>
</organism>
<evidence type="ECO:0000313" key="1">
    <source>
        <dbReference type="EMBL" id="EMZ38113.1"/>
    </source>
</evidence>
<comment type="caution">
    <text evidence="1">The sequence shown here is derived from an EMBL/GenBank/DDBJ whole genome shotgun (WGS) entry which is preliminary data.</text>
</comment>
<accession>N2BHY2</accession>
<sequence>MLTFSEILLKLQTFWANATFRGNTTLVFRPQAINFMFLNSWNLCKKLHKPSITFKIL</sequence>
<protein>
    <submittedName>
        <fullName evidence="1">Uncharacterized protein</fullName>
    </submittedName>
</protein>
<name>N2BHY2_9HELI</name>
<dbReference type="PATRIC" id="fig|1235804.3.peg.1774"/>